<dbReference type="InterPro" id="IPR028082">
    <property type="entry name" value="Peripla_BP_I"/>
</dbReference>
<proteinExistence type="predicted"/>
<dbReference type="Pfam" id="PF13458">
    <property type="entry name" value="Peripla_BP_6"/>
    <property type="match status" value="2"/>
</dbReference>
<evidence type="ECO:0000256" key="1">
    <source>
        <dbReference type="ARBA" id="ARBA00022729"/>
    </source>
</evidence>
<accession>A0A1N6YW48</accession>
<dbReference type="PROSITE" id="PS51257">
    <property type="entry name" value="PROKAR_LIPOPROTEIN"/>
    <property type="match status" value="1"/>
</dbReference>
<dbReference type="SUPFAM" id="SSF53822">
    <property type="entry name" value="Periplasmic binding protein-like I"/>
    <property type="match status" value="2"/>
</dbReference>
<keyword evidence="1" id="KW-0732">Signal</keyword>
<reference evidence="4" key="1">
    <citation type="submission" date="2017-01" db="EMBL/GenBank/DDBJ databases">
        <authorList>
            <person name="Varghese N."/>
            <person name="Submissions S."/>
        </authorList>
    </citation>
    <scope>NUCLEOTIDE SEQUENCE [LARGE SCALE GENOMIC DNA]</scope>
    <source>
        <strain evidence="4">CGMCC 1.7737</strain>
    </source>
</reference>
<dbReference type="Gene3D" id="3.40.50.2300">
    <property type="match status" value="4"/>
</dbReference>
<evidence type="ECO:0000313" key="4">
    <source>
        <dbReference type="Proteomes" id="UP000186914"/>
    </source>
</evidence>
<evidence type="ECO:0000259" key="2">
    <source>
        <dbReference type="Pfam" id="PF13458"/>
    </source>
</evidence>
<protein>
    <submittedName>
        <fullName evidence="3">Amino acid/amide ABC transporter substrate-binding protein, HAAT family</fullName>
    </submittedName>
</protein>
<dbReference type="InterPro" id="IPR028081">
    <property type="entry name" value="Leu-bd"/>
</dbReference>
<dbReference type="InterPro" id="IPR051010">
    <property type="entry name" value="BCAA_transport"/>
</dbReference>
<dbReference type="PANTHER" id="PTHR30483:SF6">
    <property type="entry name" value="PERIPLASMIC BINDING PROTEIN OF ABC TRANSPORTER FOR NATURAL AMINO ACIDS"/>
    <property type="match status" value="1"/>
</dbReference>
<gene>
    <name evidence="3" type="ORF">SAMN05421858_1744</name>
</gene>
<feature type="domain" description="Leucine-binding protein" evidence="2">
    <location>
        <begin position="263"/>
        <end position="455"/>
    </location>
</feature>
<dbReference type="EMBL" id="FTNO01000001">
    <property type="protein sequence ID" value="SIR18802.1"/>
    <property type="molecule type" value="Genomic_DNA"/>
</dbReference>
<dbReference type="PANTHER" id="PTHR30483">
    <property type="entry name" value="LEUCINE-SPECIFIC-BINDING PROTEIN"/>
    <property type="match status" value="1"/>
</dbReference>
<evidence type="ECO:0000313" key="3">
    <source>
        <dbReference type="EMBL" id="SIR18802.1"/>
    </source>
</evidence>
<keyword evidence="4" id="KW-1185">Reference proteome</keyword>
<dbReference type="Proteomes" id="UP000186914">
    <property type="component" value="Unassembled WGS sequence"/>
</dbReference>
<sequence>MSRYPLLSMRYGIERRDVLKGVGTAGIAGLAGCIGGGGAGDGGGNGDGDGGGNGGGNGGGPDVINVIGYPQSGIQLFRDYYKNTDGSHDIIVPDGLLDADLPKEVSNDMQNVTGTAPAASGPNQEAFTEMYRDEYDSAPGVFTAHSYDAVAILILANAAAGANDGEKIRDQMRRVANPGGQKFGPENFVEAVEAAARGEDINYQGASSVVDFNEKGDPASAAYNVWKFAPDTDAGSETVDTINFEGDAGGDMADSSPGGQNREVKVGILLPETGDLGSVGSEMIQAAKLPVQQVNDAGISVTVDSQVEDSQTTKQASLSGANALVSAGYPAICGPASSGNYIPVSKQVFTKQSIVGCSPSSTALTVTNLEDNDYVFRTAPSDLLQGQVMAQVAAERLSGKTASTLFVNNSYGQQLSEKFSSSFTEEQNGEILNKVSFNKGESSYTSVINKATNSN</sequence>
<name>A0A1N6YW48_9EURY</name>
<feature type="domain" description="Leucine-binding protein" evidence="2">
    <location>
        <begin position="60"/>
        <end position="176"/>
    </location>
</feature>
<organism evidence="3 4">
    <name type="scientific">Haladaptatus litoreus</name>
    <dbReference type="NCBI Taxonomy" id="553468"/>
    <lineage>
        <taxon>Archaea</taxon>
        <taxon>Methanobacteriati</taxon>
        <taxon>Methanobacteriota</taxon>
        <taxon>Stenosarchaea group</taxon>
        <taxon>Halobacteria</taxon>
        <taxon>Halobacteriales</taxon>
        <taxon>Haladaptataceae</taxon>
        <taxon>Haladaptatus</taxon>
    </lineage>
</organism>
<dbReference type="AlphaFoldDB" id="A0A1N6YW48"/>